<dbReference type="Proteomes" id="UP000012960">
    <property type="component" value="Unplaced"/>
</dbReference>
<organism evidence="2 3">
    <name type="scientific">Musa acuminata subsp. malaccensis</name>
    <name type="common">Wild banana</name>
    <name type="synonym">Musa malaccensis</name>
    <dbReference type="NCBI Taxonomy" id="214687"/>
    <lineage>
        <taxon>Eukaryota</taxon>
        <taxon>Viridiplantae</taxon>
        <taxon>Streptophyta</taxon>
        <taxon>Embryophyta</taxon>
        <taxon>Tracheophyta</taxon>
        <taxon>Spermatophyta</taxon>
        <taxon>Magnoliopsida</taxon>
        <taxon>Liliopsida</taxon>
        <taxon>Zingiberales</taxon>
        <taxon>Musaceae</taxon>
        <taxon>Musa</taxon>
    </lineage>
</organism>
<name>A0A804L8E9_MUSAM</name>
<reference evidence="2" key="2">
    <citation type="submission" date="2021-05" db="UniProtKB">
        <authorList>
            <consortium name="EnsemblPlants"/>
        </authorList>
    </citation>
    <scope>IDENTIFICATION</scope>
    <source>
        <strain evidence="2">subsp. malaccensis</strain>
    </source>
</reference>
<dbReference type="Gramene" id="Ma11_t16140.1">
    <property type="protein sequence ID" value="Ma11_p16140.1"/>
    <property type="gene ID" value="Ma11_g16140"/>
</dbReference>
<evidence type="ECO:0000313" key="3">
    <source>
        <dbReference type="Proteomes" id="UP000012960"/>
    </source>
</evidence>
<dbReference type="EMBL" id="HG996475">
    <property type="protein sequence ID" value="CAG1864740.1"/>
    <property type="molecule type" value="Genomic_DNA"/>
</dbReference>
<dbReference type="AlphaFoldDB" id="A0A804L8E9"/>
<protein>
    <submittedName>
        <fullName evidence="1">(wild Malaysian banana) hypothetical protein</fullName>
    </submittedName>
</protein>
<reference evidence="1" key="1">
    <citation type="submission" date="2021-03" db="EMBL/GenBank/DDBJ databases">
        <authorList>
            <consortium name="Genoscope - CEA"/>
            <person name="William W."/>
        </authorList>
    </citation>
    <scope>NUCLEOTIDE SEQUENCE</scope>
    <source>
        <strain evidence="1">Doubled-haploid Pahang</strain>
    </source>
</reference>
<keyword evidence="3" id="KW-1185">Reference proteome</keyword>
<dbReference type="EnsemblPlants" id="Ma11_t16140.1">
    <property type="protein sequence ID" value="Ma11_p16140.1"/>
    <property type="gene ID" value="Ma11_g16140"/>
</dbReference>
<proteinExistence type="predicted"/>
<accession>A0A804L8E9</accession>
<sequence>MIGKLMHQICLLQTVGVKSLFALKSQRTHLLILHSSDAHSFMNHGVPAPVMLTRLLITSSHMKKIGIFVITYLFANDL</sequence>
<gene>
    <name evidence="1" type="ORF">GSMUA_08880.1</name>
</gene>
<dbReference type="InParanoid" id="A0A804L8E9"/>
<evidence type="ECO:0000313" key="2">
    <source>
        <dbReference type="EnsemblPlants" id="Ma11_p16140.1"/>
    </source>
</evidence>
<evidence type="ECO:0000313" key="1">
    <source>
        <dbReference type="EMBL" id="CAG1864740.1"/>
    </source>
</evidence>